<dbReference type="EMBL" id="FOTQ01000001">
    <property type="protein sequence ID" value="SFL52565.1"/>
    <property type="molecule type" value="Genomic_DNA"/>
</dbReference>
<dbReference type="InterPro" id="IPR009506">
    <property type="entry name" value="YjiS-like"/>
</dbReference>
<evidence type="ECO:0000313" key="3">
    <source>
        <dbReference type="Proteomes" id="UP000199144"/>
    </source>
</evidence>
<dbReference type="RefSeq" id="WP_093090660.1">
    <property type="nucleotide sequence ID" value="NZ_FOTQ01000001.1"/>
</dbReference>
<dbReference type="AlphaFoldDB" id="A0A1I4IE37"/>
<keyword evidence="3" id="KW-1185">Reference proteome</keyword>
<feature type="domain" description="YjiS-like" evidence="1">
    <location>
        <begin position="25"/>
        <end position="61"/>
    </location>
</feature>
<sequence>MAYAANQTAVASASGRGLSTLFADLVARFERHRKFRQTFAELNALSDRELADLGMSRSMLRRVAMEAAAEH</sequence>
<dbReference type="Proteomes" id="UP000199144">
    <property type="component" value="Unassembled WGS sequence"/>
</dbReference>
<name>A0A1I4IE37_9RHOB</name>
<reference evidence="2 3" key="1">
    <citation type="submission" date="2016-10" db="EMBL/GenBank/DDBJ databases">
        <authorList>
            <person name="de Groot N.N."/>
        </authorList>
    </citation>
    <scope>NUCLEOTIDE SEQUENCE [LARGE SCALE GENOMIC DNA]</scope>
    <source>
        <strain evidence="2 3">DSM 15283</strain>
    </source>
</reference>
<protein>
    <recommendedName>
        <fullName evidence="1">YjiS-like domain-containing protein</fullName>
    </recommendedName>
</protein>
<dbReference type="STRING" id="254406.SAMN04488042_101562"/>
<dbReference type="OrthoDB" id="8244198at2"/>
<evidence type="ECO:0000313" key="2">
    <source>
        <dbReference type="EMBL" id="SFL52565.1"/>
    </source>
</evidence>
<evidence type="ECO:0000259" key="1">
    <source>
        <dbReference type="Pfam" id="PF06568"/>
    </source>
</evidence>
<accession>A0A1I4IE37</accession>
<gene>
    <name evidence="2" type="ORF">SAMN04488042_101562</name>
</gene>
<dbReference type="Pfam" id="PF06568">
    <property type="entry name" value="YjiS-like"/>
    <property type="match status" value="1"/>
</dbReference>
<proteinExistence type="predicted"/>
<organism evidence="2 3">
    <name type="scientific">Shimia aestuarii</name>
    <dbReference type="NCBI Taxonomy" id="254406"/>
    <lineage>
        <taxon>Bacteria</taxon>
        <taxon>Pseudomonadati</taxon>
        <taxon>Pseudomonadota</taxon>
        <taxon>Alphaproteobacteria</taxon>
        <taxon>Rhodobacterales</taxon>
        <taxon>Roseobacteraceae</taxon>
    </lineage>
</organism>